<dbReference type="AlphaFoldDB" id="A0A510XV27"/>
<comment type="caution">
    <text evidence="1">The sequence shown here is derived from an EMBL/GenBank/DDBJ whole genome shotgun (WGS) entry which is preliminary data.</text>
</comment>
<dbReference type="OrthoDB" id="517416at2"/>
<dbReference type="EMBL" id="BJUM01000014">
    <property type="protein sequence ID" value="GEK54904.1"/>
    <property type="molecule type" value="Genomic_DNA"/>
</dbReference>
<organism evidence="1 2">
    <name type="scientific">Pseudoalteromonas espejiana</name>
    <dbReference type="NCBI Taxonomy" id="28107"/>
    <lineage>
        <taxon>Bacteria</taxon>
        <taxon>Pseudomonadati</taxon>
        <taxon>Pseudomonadota</taxon>
        <taxon>Gammaproteobacteria</taxon>
        <taxon>Alteromonadales</taxon>
        <taxon>Pseudoalteromonadaceae</taxon>
        <taxon>Pseudoalteromonas</taxon>
    </lineage>
</organism>
<reference evidence="1 2" key="1">
    <citation type="submission" date="2019-07" db="EMBL/GenBank/DDBJ databases">
        <title>Whole genome shotgun sequence of Pseudoalteromonas espejiana NBRC 102222.</title>
        <authorList>
            <person name="Hosoyama A."/>
            <person name="Uohara A."/>
            <person name="Ohji S."/>
            <person name="Ichikawa N."/>
        </authorList>
    </citation>
    <scope>NUCLEOTIDE SEQUENCE [LARGE SCALE GENOMIC DNA]</scope>
    <source>
        <strain evidence="1 2">NBRC 102222</strain>
    </source>
</reference>
<accession>A0A510XV27</accession>
<proteinExistence type="predicted"/>
<evidence type="ECO:0000313" key="2">
    <source>
        <dbReference type="Proteomes" id="UP000321419"/>
    </source>
</evidence>
<dbReference type="Proteomes" id="UP000321419">
    <property type="component" value="Unassembled WGS sequence"/>
</dbReference>
<keyword evidence="2" id="KW-1185">Reference proteome</keyword>
<evidence type="ECO:0008006" key="3">
    <source>
        <dbReference type="Google" id="ProtNLM"/>
    </source>
</evidence>
<gene>
    <name evidence="1" type="ORF">PES01_17490</name>
</gene>
<name>A0A510XV27_9GAMM</name>
<dbReference type="RefSeq" id="WP_089346662.1">
    <property type="nucleotide sequence ID" value="NZ_BJUM01000014.1"/>
</dbReference>
<sequence length="75" mass="8419">MARQSISLTEQNDLWLRNHVESVGDYANKSELVNDLIRRARRAEAINGKLAHSEKSGFSAQSADQMLAEFKSSIK</sequence>
<protein>
    <recommendedName>
        <fullName evidence="3">CopG family transcriptional regulator</fullName>
    </recommendedName>
</protein>
<evidence type="ECO:0000313" key="1">
    <source>
        <dbReference type="EMBL" id="GEK54904.1"/>
    </source>
</evidence>